<accession>A0A0N0PEM4</accession>
<keyword evidence="2" id="KW-1185">Reference proteome</keyword>
<proteinExistence type="predicted"/>
<dbReference type="InParanoid" id="A0A0N0PEM4"/>
<evidence type="ECO:0000313" key="1">
    <source>
        <dbReference type="EMBL" id="KPJ19333.1"/>
    </source>
</evidence>
<protein>
    <submittedName>
        <fullName evidence="1">Uncharacterized protein</fullName>
    </submittedName>
</protein>
<name>A0A0N0PEM4_PAPMA</name>
<evidence type="ECO:0000313" key="2">
    <source>
        <dbReference type="Proteomes" id="UP000053240"/>
    </source>
</evidence>
<dbReference type="Proteomes" id="UP000053240">
    <property type="component" value="Unassembled WGS sequence"/>
</dbReference>
<dbReference type="AlphaFoldDB" id="A0A0N0PEM4"/>
<gene>
    <name evidence="1" type="ORF">RR48_01967</name>
</gene>
<dbReference type="EMBL" id="KQ459910">
    <property type="protein sequence ID" value="KPJ19333.1"/>
    <property type="molecule type" value="Genomic_DNA"/>
</dbReference>
<reference evidence="1 2" key="1">
    <citation type="journal article" date="2015" name="Nat. Commun.">
        <title>Outbred genome sequencing and CRISPR/Cas9 gene editing in butterflies.</title>
        <authorList>
            <person name="Li X."/>
            <person name="Fan D."/>
            <person name="Zhang W."/>
            <person name="Liu G."/>
            <person name="Zhang L."/>
            <person name="Zhao L."/>
            <person name="Fang X."/>
            <person name="Chen L."/>
            <person name="Dong Y."/>
            <person name="Chen Y."/>
            <person name="Ding Y."/>
            <person name="Zhao R."/>
            <person name="Feng M."/>
            <person name="Zhu Y."/>
            <person name="Feng Y."/>
            <person name="Jiang X."/>
            <person name="Zhu D."/>
            <person name="Xiang H."/>
            <person name="Feng X."/>
            <person name="Li S."/>
            <person name="Wang J."/>
            <person name="Zhang G."/>
            <person name="Kronforst M.R."/>
            <person name="Wang W."/>
        </authorList>
    </citation>
    <scope>NUCLEOTIDE SEQUENCE [LARGE SCALE GENOMIC DNA]</scope>
    <source>
        <strain evidence="1">Ya'a_city_454_Pm</strain>
        <tissue evidence="1">Whole body</tissue>
    </source>
</reference>
<organism evidence="1 2">
    <name type="scientific">Papilio machaon</name>
    <name type="common">Old World swallowtail butterfly</name>
    <dbReference type="NCBI Taxonomy" id="76193"/>
    <lineage>
        <taxon>Eukaryota</taxon>
        <taxon>Metazoa</taxon>
        <taxon>Ecdysozoa</taxon>
        <taxon>Arthropoda</taxon>
        <taxon>Hexapoda</taxon>
        <taxon>Insecta</taxon>
        <taxon>Pterygota</taxon>
        <taxon>Neoptera</taxon>
        <taxon>Endopterygota</taxon>
        <taxon>Lepidoptera</taxon>
        <taxon>Glossata</taxon>
        <taxon>Ditrysia</taxon>
        <taxon>Papilionoidea</taxon>
        <taxon>Papilionidae</taxon>
        <taxon>Papilioninae</taxon>
        <taxon>Papilio</taxon>
    </lineage>
</organism>
<sequence>MADRASYAYDPVGTGAVSQQHRMEAGQLWRQYVIAGIGTAKRLTYIHPNEGPPMGSKLVGADTGHMMYVSVLAVPI</sequence>